<dbReference type="Proteomes" id="UP000030686">
    <property type="component" value="Unassembled WGS sequence"/>
</dbReference>
<accession>W6QKJ3</accession>
<evidence type="ECO:0000256" key="1">
    <source>
        <dbReference type="SAM" id="MobiDB-lite"/>
    </source>
</evidence>
<evidence type="ECO:0000313" key="4">
    <source>
        <dbReference type="Proteomes" id="UP000030686"/>
    </source>
</evidence>
<feature type="compositionally biased region" description="Polar residues" evidence="1">
    <location>
        <begin position="7"/>
        <end position="16"/>
    </location>
</feature>
<name>W6QKJ3_PENRF</name>
<evidence type="ECO:0000256" key="2">
    <source>
        <dbReference type="SAM" id="Phobius"/>
    </source>
</evidence>
<proteinExistence type="predicted"/>
<dbReference type="AlphaFoldDB" id="W6QKJ3"/>
<feature type="region of interest" description="Disordered" evidence="1">
    <location>
        <begin position="84"/>
        <end position="118"/>
    </location>
</feature>
<feature type="transmembrane region" description="Helical" evidence="2">
    <location>
        <begin position="127"/>
        <end position="150"/>
    </location>
</feature>
<dbReference type="EMBL" id="HG792016">
    <property type="protein sequence ID" value="CDM30102.1"/>
    <property type="molecule type" value="Genomic_DNA"/>
</dbReference>
<dbReference type="OrthoDB" id="4361335at2759"/>
<keyword evidence="2" id="KW-0812">Transmembrane</keyword>
<reference evidence="3" key="1">
    <citation type="journal article" date="2014" name="Nat. Commun.">
        <title>Multiple recent horizontal transfers of a large genomic region in cheese making fungi.</title>
        <authorList>
            <person name="Cheeseman K."/>
            <person name="Ropars J."/>
            <person name="Renault P."/>
            <person name="Dupont J."/>
            <person name="Gouzy J."/>
            <person name="Branca A."/>
            <person name="Abraham A.L."/>
            <person name="Ceppi M."/>
            <person name="Conseiller E."/>
            <person name="Debuchy R."/>
            <person name="Malagnac F."/>
            <person name="Goarin A."/>
            <person name="Silar P."/>
            <person name="Lacoste S."/>
            <person name="Sallet E."/>
            <person name="Bensimon A."/>
            <person name="Giraud T."/>
            <person name="Brygoo Y."/>
        </authorList>
    </citation>
    <scope>NUCLEOTIDE SEQUENCE [LARGE SCALE GENOMIC DNA]</scope>
    <source>
        <strain evidence="3">FM164</strain>
    </source>
</reference>
<evidence type="ECO:0000313" key="3">
    <source>
        <dbReference type="EMBL" id="CDM30102.1"/>
    </source>
</evidence>
<gene>
    <name evidence="3" type="ORF">PROQFM164_S02g000251</name>
</gene>
<keyword evidence="2" id="KW-1133">Transmembrane helix</keyword>
<protein>
    <submittedName>
        <fullName evidence="3">Uncharacterized protein</fullName>
    </submittedName>
</protein>
<sequence length="168" mass="18881">MEKPSLETHNPLRQNAPSPPYPDTDKEVAVPYPPRPTIEHSMNENCTLQVNDRDCTLEFSDRDYNLELNQYVDDKHTDKQVEAAVGAADRGQGDESGRQSAADGKQDPESQSVIGTVRRHRPRRREWIIFGSALGAVVLMVVIIVPSAIFGTRQSRPQYKPPTNQYIP</sequence>
<keyword evidence="4" id="KW-1185">Reference proteome</keyword>
<dbReference type="OMA" id="REWIIFG"/>
<organism evidence="3 4">
    <name type="scientific">Penicillium roqueforti (strain FM164)</name>
    <dbReference type="NCBI Taxonomy" id="1365484"/>
    <lineage>
        <taxon>Eukaryota</taxon>
        <taxon>Fungi</taxon>
        <taxon>Dikarya</taxon>
        <taxon>Ascomycota</taxon>
        <taxon>Pezizomycotina</taxon>
        <taxon>Eurotiomycetes</taxon>
        <taxon>Eurotiomycetidae</taxon>
        <taxon>Eurotiales</taxon>
        <taxon>Aspergillaceae</taxon>
        <taxon>Penicillium</taxon>
    </lineage>
</organism>
<keyword evidence="2" id="KW-0472">Membrane</keyword>
<feature type="region of interest" description="Disordered" evidence="1">
    <location>
        <begin position="1"/>
        <end position="45"/>
    </location>
</feature>